<dbReference type="AlphaFoldDB" id="A0A699K9T3"/>
<name>A0A699K9T3_TANCI</name>
<feature type="non-terminal residue" evidence="2">
    <location>
        <position position="217"/>
    </location>
</feature>
<gene>
    <name evidence="2" type="ORF">Tci_652641</name>
</gene>
<comment type="caution">
    <text evidence="2">The sequence shown here is derived from an EMBL/GenBank/DDBJ whole genome shotgun (WGS) entry which is preliminary data.</text>
</comment>
<dbReference type="EMBL" id="BKCJ010491642">
    <property type="protein sequence ID" value="GFA80669.1"/>
    <property type="molecule type" value="Genomic_DNA"/>
</dbReference>
<accession>A0A699K9T3</accession>
<reference evidence="2" key="1">
    <citation type="journal article" date="2019" name="Sci. Rep.">
        <title>Draft genome of Tanacetum cinerariifolium, the natural source of mosquito coil.</title>
        <authorList>
            <person name="Yamashiro T."/>
            <person name="Shiraishi A."/>
            <person name="Satake H."/>
            <person name="Nakayama K."/>
        </authorList>
    </citation>
    <scope>NUCLEOTIDE SEQUENCE</scope>
</reference>
<organism evidence="2">
    <name type="scientific">Tanacetum cinerariifolium</name>
    <name type="common">Dalmatian daisy</name>
    <name type="synonym">Chrysanthemum cinerariifolium</name>
    <dbReference type="NCBI Taxonomy" id="118510"/>
    <lineage>
        <taxon>Eukaryota</taxon>
        <taxon>Viridiplantae</taxon>
        <taxon>Streptophyta</taxon>
        <taxon>Embryophyta</taxon>
        <taxon>Tracheophyta</taxon>
        <taxon>Spermatophyta</taxon>
        <taxon>Magnoliopsida</taxon>
        <taxon>eudicotyledons</taxon>
        <taxon>Gunneridae</taxon>
        <taxon>Pentapetalae</taxon>
        <taxon>asterids</taxon>
        <taxon>campanulids</taxon>
        <taxon>Asterales</taxon>
        <taxon>Asteraceae</taxon>
        <taxon>Asteroideae</taxon>
        <taxon>Anthemideae</taxon>
        <taxon>Anthemidinae</taxon>
        <taxon>Tanacetum</taxon>
    </lineage>
</organism>
<feature type="region of interest" description="Disordered" evidence="1">
    <location>
        <begin position="158"/>
        <end position="217"/>
    </location>
</feature>
<feature type="compositionally biased region" description="Low complexity" evidence="1">
    <location>
        <begin position="198"/>
        <end position="217"/>
    </location>
</feature>
<protein>
    <recommendedName>
        <fullName evidence="3">Xylulose kinase-1</fullName>
    </recommendedName>
</protein>
<feature type="compositionally biased region" description="Polar residues" evidence="1">
    <location>
        <begin position="173"/>
        <end position="185"/>
    </location>
</feature>
<evidence type="ECO:0008006" key="3">
    <source>
        <dbReference type="Google" id="ProtNLM"/>
    </source>
</evidence>
<evidence type="ECO:0000313" key="2">
    <source>
        <dbReference type="EMBL" id="GFA80669.1"/>
    </source>
</evidence>
<sequence length="217" mass="24476">MSTPKFTEIHNLVAFFAKPIECEGFEQIIDFLNASYVKFALTVNPTVYTSCIEQFWATAKVKNVNEEARIQALIDKKKVIITEASIKRDLRFEDERGVDCLSNEVIFEQLTLMGHNEIFVIPSHTKKVFANMKREGKDFSGKVTPLFATMTVQAPEDMGEGSEMLTDPHYTPIVTQPSSSLPQMKQKSKRKQTKEIEVPSPSSEIPNEESVPTPSND</sequence>
<proteinExistence type="predicted"/>
<evidence type="ECO:0000256" key="1">
    <source>
        <dbReference type="SAM" id="MobiDB-lite"/>
    </source>
</evidence>